<name>A0ABN9TVA8_9DINO</name>
<feature type="compositionally biased region" description="Basic and acidic residues" evidence="1">
    <location>
        <begin position="73"/>
        <end position="83"/>
    </location>
</feature>
<feature type="region of interest" description="Disordered" evidence="1">
    <location>
        <begin position="1"/>
        <end position="118"/>
    </location>
</feature>
<feature type="compositionally biased region" description="Gly residues" evidence="1">
    <location>
        <begin position="109"/>
        <end position="118"/>
    </location>
</feature>
<organism evidence="2 3">
    <name type="scientific">Prorocentrum cordatum</name>
    <dbReference type="NCBI Taxonomy" id="2364126"/>
    <lineage>
        <taxon>Eukaryota</taxon>
        <taxon>Sar</taxon>
        <taxon>Alveolata</taxon>
        <taxon>Dinophyceae</taxon>
        <taxon>Prorocentrales</taxon>
        <taxon>Prorocentraceae</taxon>
        <taxon>Prorocentrum</taxon>
    </lineage>
</organism>
<protein>
    <submittedName>
        <fullName evidence="2">Uncharacterized protein</fullName>
    </submittedName>
</protein>
<accession>A0ABN9TVA8</accession>
<dbReference type="Proteomes" id="UP001189429">
    <property type="component" value="Unassembled WGS sequence"/>
</dbReference>
<feature type="compositionally biased region" description="Low complexity" evidence="1">
    <location>
        <begin position="21"/>
        <end position="32"/>
    </location>
</feature>
<sequence length="118" mass="11739">LAARGNALPACCASAKRPTEGGRAPGPAGQPASCRPRPPKLGGSKLLRTPSAAAARAPWRRAAGLEGLSSAHEAARELGEPPRRAARRSPLEAGGGGGPRRGPSELGRAGRGGQAGAR</sequence>
<evidence type="ECO:0000313" key="3">
    <source>
        <dbReference type="Proteomes" id="UP001189429"/>
    </source>
</evidence>
<keyword evidence="3" id="KW-1185">Reference proteome</keyword>
<reference evidence="2" key="1">
    <citation type="submission" date="2023-10" db="EMBL/GenBank/DDBJ databases">
        <authorList>
            <person name="Chen Y."/>
            <person name="Shah S."/>
            <person name="Dougan E. K."/>
            <person name="Thang M."/>
            <person name="Chan C."/>
        </authorList>
    </citation>
    <scope>NUCLEOTIDE SEQUENCE [LARGE SCALE GENOMIC DNA]</scope>
</reference>
<evidence type="ECO:0000313" key="2">
    <source>
        <dbReference type="EMBL" id="CAK0849938.1"/>
    </source>
</evidence>
<feature type="non-terminal residue" evidence="2">
    <location>
        <position position="1"/>
    </location>
</feature>
<evidence type="ECO:0000256" key="1">
    <source>
        <dbReference type="SAM" id="MobiDB-lite"/>
    </source>
</evidence>
<gene>
    <name evidence="2" type="ORF">PCOR1329_LOCUS42511</name>
</gene>
<feature type="non-terminal residue" evidence="2">
    <location>
        <position position="118"/>
    </location>
</feature>
<comment type="caution">
    <text evidence="2">The sequence shown here is derived from an EMBL/GenBank/DDBJ whole genome shotgun (WGS) entry which is preliminary data.</text>
</comment>
<dbReference type="EMBL" id="CAUYUJ010015107">
    <property type="protein sequence ID" value="CAK0849938.1"/>
    <property type="molecule type" value="Genomic_DNA"/>
</dbReference>
<feature type="compositionally biased region" description="Low complexity" evidence="1">
    <location>
        <begin position="52"/>
        <end position="62"/>
    </location>
</feature>
<proteinExistence type="predicted"/>